<organism evidence="2 3">
    <name type="scientific">Arthrobacter psychrochitiniphilus</name>
    <dbReference type="NCBI Taxonomy" id="291045"/>
    <lineage>
        <taxon>Bacteria</taxon>
        <taxon>Bacillati</taxon>
        <taxon>Actinomycetota</taxon>
        <taxon>Actinomycetes</taxon>
        <taxon>Micrococcales</taxon>
        <taxon>Micrococcaceae</taxon>
        <taxon>Arthrobacter</taxon>
    </lineage>
</organism>
<dbReference type="AlphaFoldDB" id="A0A2V3DSJ7"/>
<dbReference type="EMBL" id="QHLZ01000003">
    <property type="protein sequence ID" value="PXA66178.1"/>
    <property type="molecule type" value="Genomic_DNA"/>
</dbReference>
<keyword evidence="1" id="KW-0175">Coiled coil</keyword>
<comment type="caution">
    <text evidence="2">The sequence shown here is derived from an EMBL/GenBank/DDBJ whole genome shotgun (WGS) entry which is preliminary data.</text>
</comment>
<protein>
    <submittedName>
        <fullName evidence="2">KfrA protein</fullName>
    </submittedName>
</protein>
<proteinExistence type="predicted"/>
<name>A0A2V3DSJ7_9MICC</name>
<reference evidence="2 3" key="1">
    <citation type="submission" date="2018-05" db="EMBL/GenBank/DDBJ databases">
        <title>Genetic diversity of glacier-inhabiting Cryobacterium bacteria in China and description of Cryobacterium mengkeensis sp. nov. and Arthrobacter glacialis sp. nov.</title>
        <authorList>
            <person name="Liu Q."/>
            <person name="Xin Y.-H."/>
        </authorList>
    </citation>
    <scope>NUCLEOTIDE SEQUENCE [LARGE SCALE GENOMIC DNA]</scope>
    <source>
        <strain evidence="2 3">GP3</strain>
    </source>
</reference>
<evidence type="ECO:0000256" key="1">
    <source>
        <dbReference type="SAM" id="Coils"/>
    </source>
</evidence>
<dbReference type="Proteomes" id="UP000246303">
    <property type="component" value="Unassembled WGS sequence"/>
</dbReference>
<evidence type="ECO:0000313" key="3">
    <source>
        <dbReference type="Proteomes" id="UP000246303"/>
    </source>
</evidence>
<keyword evidence="3" id="KW-1185">Reference proteome</keyword>
<evidence type="ECO:0000313" key="2">
    <source>
        <dbReference type="EMBL" id="PXA66178.1"/>
    </source>
</evidence>
<sequence length="224" mass="24656">MCWSKLKIVVIVVGLLQRLLDRRSPVAEQSVKDRVYTAAEQISAERNPTVATVREAAGVSNADATRFLKEWRTERDSAGSKIAATPATITEQALHLAGTVWAEALHTATAEHAIIEKAWREEKTHKDREINELAADLDTATRTHQEALKELQTQAEESNQAARDNATAAAEAREQLALADRKHTEEIGALKSQVAEARATIETLQHTQNALIARIEPASNQTKK</sequence>
<dbReference type="OrthoDB" id="4944700at2"/>
<feature type="coiled-coil region" evidence="1">
    <location>
        <begin position="130"/>
        <end position="207"/>
    </location>
</feature>
<gene>
    <name evidence="2" type="ORF">CVS29_05570</name>
</gene>
<accession>A0A2V3DSJ7</accession>